<dbReference type="PROSITE" id="PS51782">
    <property type="entry name" value="LYSM"/>
    <property type="match status" value="1"/>
</dbReference>
<gene>
    <name evidence="2" type="ORF">ACFSKW_18945</name>
</gene>
<protein>
    <submittedName>
        <fullName evidence="2">LysM peptidoglycan-binding domain-containing protein</fullName>
    </submittedName>
</protein>
<proteinExistence type="predicted"/>
<evidence type="ECO:0000313" key="3">
    <source>
        <dbReference type="Proteomes" id="UP001597368"/>
    </source>
</evidence>
<feature type="domain" description="LysM" evidence="1">
    <location>
        <begin position="47"/>
        <end position="96"/>
    </location>
</feature>
<dbReference type="SMART" id="SM00257">
    <property type="entry name" value="LysM"/>
    <property type="match status" value="1"/>
</dbReference>
<evidence type="ECO:0000259" key="1">
    <source>
        <dbReference type="PROSITE" id="PS51782"/>
    </source>
</evidence>
<reference evidence="3" key="1">
    <citation type="journal article" date="2019" name="Int. J. Syst. Evol. Microbiol.">
        <title>The Global Catalogue of Microorganisms (GCM) 10K type strain sequencing project: providing services to taxonomists for standard genome sequencing and annotation.</title>
        <authorList>
            <consortium name="The Broad Institute Genomics Platform"/>
            <consortium name="The Broad Institute Genome Sequencing Center for Infectious Disease"/>
            <person name="Wu L."/>
            <person name="Ma J."/>
        </authorList>
    </citation>
    <scope>NUCLEOTIDE SEQUENCE [LARGE SCALE GENOMIC DNA]</scope>
    <source>
        <strain evidence="3">ICMP 6774ER</strain>
    </source>
</reference>
<dbReference type="SUPFAM" id="SSF54106">
    <property type="entry name" value="LysM domain"/>
    <property type="match status" value="1"/>
</dbReference>
<evidence type="ECO:0000313" key="2">
    <source>
        <dbReference type="EMBL" id="MFD1933539.1"/>
    </source>
</evidence>
<organism evidence="2 3">
    <name type="scientific">Nonomuraea mangrovi</name>
    <dbReference type="NCBI Taxonomy" id="2316207"/>
    <lineage>
        <taxon>Bacteria</taxon>
        <taxon>Bacillati</taxon>
        <taxon>Actinomycetota</taxon>
        <taxon>Actinomycetes</taxon>
        <taxon>Streptosporangiales</taxon>
        <taxon>Streptosporangiaceae</taxon>
        <taxon>Nonomuraea</taxon>
    </lineage>
</organism>
<dbReference type="EMBL" id="JBHUFV010000033">
    <property type="protein sequence ID" value="MFD1933539.1"/>
    <property type="molecule type" value="Genomic_DNA"/>
</dbReference>
<dbReference type="Gene3D" id="3.10.350.10">
    <property type="entry name" value="LysM domain"/>
    <property type="match status" value="1"/>
</dbReference>
<dbReference type="Pfam" id="PF01476">
    <property type="entry name" value="LysM"/>
    <property type="match status" value="1"/>
</dbReference>
<keyword evidence="3" id="KW-1185">Reference proteome</keyword>
<dbReference type="RefSeq" id="WP_379573579.1">
    <property type="nucleotide sequence ID" value="NZ_JBHUFV010000033.1"/>
</dbReference>
<dbReference type="InterPro" id="IPR018392">
    <property type="entry name" value="LysM"/>
</dbReference>
<sequence length="101" mass="10630">MRLTRRGRVVLVGLFAVLSLGGFVLGAKATSWAIAQEMTGTGREGLPWVVVEKGDTLWTIAAAVSPGDDPSAVAGEIMRLNGLNSSLIRPGGRLYLPDRAP</sequence>
<dbReference type="InterPro" id="IPR036779">
    <property type="entry name" value="LysM_dom_sf"/>
</dbReference>
<accession>A0ABW4SZ15</accession>
<name>A0ABW4SZ15_9ACTN</name>
<dbReference type="CDD" id="cd00118">
    <property type="entry name" value="LysM"/>
    <property type="match status" value="1"/>
</dbReference>
<dbReference type="Proteomes" id="UP001597368">
    <property type="component" value="Unassembled WGS sequence"/>
</dbReference>
<comment type="caution">
    <text evidence="2">The sequence shown here is derived from an EMBL/GenBank/DDBJ whole genome shotgun (WGS) entry which is preliminary data.</text>
</comment>